<dbReference type="RefSeq" id="WP_174625641.1">
    <property type="nucleotide sequence ID" value="NZ_CADCXN010000056.1"/>
</dbReference>
<dbReference type="GO" id="GO:0003677">
    <property type="term" value="F:DNA binding"/>
    <property type="evidence" value="ECO:0007669"/>
    <property type="project" value="UniProtKB-KW"/>
</dbReference>
<dbReference type="PANTHER" id="PTHR30408">
    <property type="entry name" value="TYPE-1 RESTRICTION ENZYME ECOKI SPECIFICITY PROTEIN"/>
    <property type="match status" value="1"/>
</dbReference>
<dbReference type="AlphaFoldDB" id="A0A8S0XFZ7"/>
<reference evidence="3 4" key="1">
    <citation type="submission" date="2020-02" db="EMBL/GenBank/DDBJ databases">
        <authorList>
            <person name="Hogendoorn C."/>
        </authorList>
    </citation>
    <scope>NUCLEOTIDE SEQUENCE [LARGE SCALE GENOMIC DNA]</scope>
    <source>
        <strain evidence="3">METHB21</strain>
    </source>
</reference>
<comment type="caution">
    <text evidence="3">The sequence shown here is derived from an EMBL/GenBank/DDBJ whole genome shotgun (WGS) entry which is preliminary data.</text>
</comment>
<organism evidence="3 4">
    <name type="scientific">Candidatus Methylobacter favarea</name>
    <dbReference type="NCBI Taxonomy" id="2707345"/>
    <lineage>
        <taxon>Bacteria</taxon>
        <taxon>Pseudomonadati</taxon>
        <taxon>Pseudomonadota</taxon>
        <taxon>Gammaproteobacteria</taxon>
        <taxon>Methylococcales</taxon>
        <taxon>Methylococcaceae</taxon>
        <taxon>Methylobacter</taxon>
    </lineage>
</organism>
<dbReference type="PANTHER" id="PTHR30408:SF12">
    <property type="entry name" value="TYPE I RESTRICTION ENZYME MJAVIII SPECIFICITY SUBUNIT"/>
    <property type="match status" value="1"/>
</dbReference>
<evidence type="ECO:0000256" key="2">
    <source>
        <dbReference type="ARBA" id="ARBA00023125"/>
    </source>
</evidence>
<dbReference type="InterPro" id="IPR052021">
    <property type="entry name" value="Type-I_RS_S_subunit"/>
</dbReference>
<dbReference type="Gene3D" id="3.90.220.20">
    <property type="entry name" value="DNA methylase specificity domains"/>
    <property type="match status" value="2"/>
</dbReference>
<evidence type="ECO:0000313" key="3">
    <source>
        <dbReference type="EMBL" id="CAA9890727.1"/>
    </source>
</evidence>
<keyword evidence="4" id="KW-1185">Reference proteome</keyword>
<proteinExistence type="predicted"/>
<dbReference type="SUPFAM" id="SSF116734">
    <property type="entry name" value="DNA methylase specificity domain"/>
    <property type="match status" value="2"/>
</dbReference>
<keyword evidence="2" id="KW-0238">DNA-binding</keyword>
<evidence type="ECO:0000256" key="1">
    <source>
        <dbReference type="ARBA" id="ARBA00022747"/>
    </source>
</evidence>
<gene>
    <name evidence="3" type="ORF">METHB2_280009</name>
</gene>
<dbReference type="GO" id="GO:0009307">
    <property type="term" value="P:DNA restriction-modification system"/>
    <property type="evidence" value="ECO:0007669"/>
    <property type="project" value="UniProtKB-KW"/>
</dbReference>
<name>A0A8S0XFZ7_9GAMM</name>
<sequence length="486" mass="54490">MVAATGYQAPITWDAPHKPQTFGWVSVPVQSVFESGLRLEASVYATEAKQAETAIQSNPHGCVSIHELASIYHCPRFKRVFVKKSKFPIYQPSQIGELNPSPAAYISDKTLADLDSLRVSEGQILMTCSGTVGNVTYVSRTLAGHIFSHDLLRIRSHEEHHAGYLYAFFKSQQGRTLIQSNNYGAVIQHIEPAHLLKLPIPDAPALLKTHIHYAITESFNLRDESNDLIAQARAKLQAALKLPPVEELNPPANGNNGLRCFSVNAADLNQRLEANYHNPLAQAITQHLHQYAAQVLALGDDTLTKQFVLPGRFKRIYVKKGHGIVFFSGKDIGELDPNDKKYLSFSQHDKKIKDELTIKQNMLLITCSGTLGNIALVPKHWDGWTMTHDIVRLIPSSSEISGYLFAWLGSNWGKELINRNRYGAVVQHIEVEHLADVSVPLLTDVRLMREINSLVLRANELRYTAFTKEQEALRWFNEEVLKLPVL</sequence>
<accession>A0A8S0XFZ7</accession>
<dbReference type="EMBL" id="CADCXN010000056">
    <property type="protein sequence ID" value="CAA9890727.1"/>
    <property type="molecule type" value="Genomic_DNA"/>
</dbReference>
<dbReference type="Proteomes" id="UP000494216">
    <property type="component" value="Unassembled WGS sequence"/>
</dbReference>
<keyword evidence="1" id="KW-0680">Restriction system</keyword>
<dbReference type="InterPro" id="IPR044946">
    <property type="entry name" value="Restrct_endonuc_typeI_TRD_sf"/>
</dbReference>
<evidence type="ECO:0000313" key="4">
    <source>
        <dbReference type="Proteomes" id="UP000494216"/>
    </source>
</evidence>
<evidence type="ECO:0008006" key="5">
    <source>
        <dbReference type="Google" id="ProtNLM"/>
    </source>
</evidence>
<protein>
    <recommendedName>
        <fullName evidence="5">Restriction endonuclease subunit S</fullName>
    </recommendedName>
</protein>